<dbReference type="OrthoDB" id="1900138at2759"/>
<reference evidence="2" key="1">
    <citation type="journal article" date="2021" name="Nat. Commun.">
        <title>Genomic analyses provide insights into spinach domestication and the genetic basis of agronomic traits.</title>
        <authorList>
            <person name="Cai X."/>
            <person name="Sun X."/>
            <person name="Xu C."/>
            <person name="Sun H."/>
            <person name="Wang X."/>
            <person name="Ge C."/>
            <person name="Zhang Z."/>
            <person name="Wang Q."/>
            <person name="Fei Z."/>
            <person name="Jiao C."/>
            <person name="Wang Q."/>
        </authorList>
    </citation>
    <scope>NUCLEOTIDE SEQUENCE [LARGE SCALE GENOMIC DNA]</scope>
    <source>
        <strain evidence="2">cv. Varoflay</strain>
    </source>
</reference>
<dbReference type="AlphaFoldDB" id="A0A9R0IE68"/>
<evidence type="ECO:0000313" key="3">
    <source>
        <dbReference type="RefSeq" id="XP_021847546.1"/>
    </source>
</evidence>
<proteinExistence type="predicted"/>
<accession>A0A9R0IE68</accession>
<dbReference type="GO" id="GO:0009630">
    <property type="term" value="P:gravitropism"/>
    <property type="evidence" value="ECO:0000318"/>
    <property type="project" value="GO_Central"/>
</dbReference>
<name>A0A9R0IE68_SPIOL</name>
<feature type="region of interest" description="Disordered" evidence="1">
    <location>
        <begin position="1"/>
        <end position="80"/>
    </location>
</feature>
<sequence>MEKELDHQKELQLLPPPPPPHPAPSSSSRALPWFHHNRTRSRPPLYRPPYSIDNGGDDNDNLHHHHHHGHGGGGMGGSGPSLDLKLSISLEPAEAGDFGCIEGLKWQAAEQIRLAAIEKAYAERVRELTRREIELAHSEFARARALWDKAREEVVKAERLRDTATACMGEITCHSCRQSPPSFYEMG</sequence>
<reference evidence="3" key="2">
    <citation type="submission" date="2025-08" db="UniProtKB">
        <authorList>
            <consortium name="RefSeq"/>
        </authorList>
    </citation>
    <scope>IDENTIFICATION</scope>
    <source>
        <tissue evidence="3">Leaf</tissue>
    </source>
</reference>
<evidence type="ECO:0000256" key="1">
    <source>
        <dbReference type="SAM" id="MobiDB-lite"/>
    </source>
</evidence>
<evidence type="ECO:0000313" key="2">
    <source>
        <dbReference type="Proteomes" id="UP000813463"/>
    </source>
</evidence>
<dbReference type="RefSeq" id="XP_021847546.1">
    <property type="nucleotide sequence ID" value="XM_021991854.2"/>
</dbReference>
<keyword evidence="2" id="KW-1185">Reference proteome</keyword>
<dbReference type="GO" id="GO:0005634">
    <property type="term" value="C:nucleus"/>
    <property type="evidence" value="ECO:0000318"/>
    <property type="project" value="GO_Central"/>
</dbReference>
<gene>
    <name evidence="3" type="primary">LOC110787265</name>
</gene>
<feature type="compositionally biased region" description="Basic and acidic residues" evidence="1">
    <location>
        <begin position="1"/>
        <end position="10"/>
    </location>
</feature>
<organism evidence="2 3">
    <name type="scientific">Spinacia oleracea</name>
    <name type="common">Spinach</name>
    <dbReference type="NCBI Taxonomy" id="3562"/>
    <lineage>
        <taxon>Eukaryota</taxon>
        <taxon>Viridiplantae</taxon>
        <taxon>Streptophyta</taxon>
        <taxon>Embryophyta</taxon>
        <taxon>Tracheophyta</taxon>
        <taxon>Spermatophyta</taxon>
        <taxon>Magnoliopsida</taxon>
        <taxon>eudicotyledons</taxon>
        <taxon>Gunneridae</taxon>
        <taxon>Pentapetalae</taxon>
        <taxon>Caryophyllales</taxon>
        <taxon>Chenopodiaceae</taxon>
        <taxon>Chenopodioideae</taxon>
        <taxon>Anserineae</taxon>
        <taxon>Spinacia</taxon>
    </lineage>
</organism>
<feature type="compositionally biased region" description="Pro residues" evidence="1">
    <location>
        <begin position="14"/>
        <end position="23"/>
    </location>
</feature>
<dbReference type="PANTHER" id="PTHR34946:SF2">
    <property type="entry name" value="OS04G0386300 PROTEIN"/>
    <property type="match status" value="1"/>
</dbReference>
<dbReference type="GeneID" id="110787265"/>
<dbReference type="KEGG" id="soe:110787265"/>
<protein>
    <submittedName>
        <fullName evidence="3">Zinc finger protein SHOOT GRAVITROPISM 5</fullName>
    </submittedName>
</protein>
<feature type="compositionally biased region" description="Low complexity" evidence="1">
    <location>
        <begin position="42"/>
        <end position="54"/>
    </location>
</feature>
<dbReference type="PANTHER" id="PTHR34946">
    <property type="entry name" value="OS03G0310200 PROTEIN"/>
    <property type="match status" value="1"/>
</dbReference>
<dbReference type="Proteomes" id="UP000813463">
    <property type="component" value="Chromosome 5"/>
</dbReference>